<keyword evidence="3 7" id="KW-0732">Signal</keyword>
<sequence length="253" mass="27939">MKKLLLLSVLSVSGLAHATDAVPDVVKNFSEQQGIKIIKKIDAPGGAPGWLGQYQDMGVTLFLTPDGKHVISGYLYDDKGKNLSEEYFQKEIYIPLGKEMWKTLNAAHPLKEGADTAPRKVFVFADPFCPYCKAFWSEAQPWVKAGKVQLNTLLVAFLNPNSGRNASAILNAEDPVSAWRDYELSGGKTLPKTQGDTSHATFNILQQHQKLMDSLGANATPAIYYLNDKNELQQVVGMPDEKQLLEMFGPKPQ</sequence>
<accession>A0AAW8H941</accession>
<keyword evidence="5" id="KW-1015">Disulfide bond</keyword>
<dbReference type="CDD" id="cd03020">
    <property type="entry name" value="DsbA_DsbC_DsbG"/>
    <property type="match status" value="1"/>
</dbReference>
<proteinExistence type="inferred from homology"/>
<dbReference type="PANTHER" id="PTHR35272">
    <property type="entry name" value="THIOL:DISULFIDE INTERCHANGE PROTEIN DSBC-RELATED"/>
    <property type="match status" value="1"/>
</dbReference>
<dbReference type="Pfam" id="PF10411">
    <property type="entry name" value="DsbC_N"/>
    <property type="match status" value="1"/>
</dbReference>
<dbReference type="EMBL" id="JAVDKS010000003">
    <property type="protein sequence ID" value="MDQ2256181.1"/>
    <property type="molecule type" value="Genomic_DNA"/>
</dbReference>
<keyword evidence="10" id="KW-0560">Oxidoreductase</keyword>
<evidence type="ECO:0000256" key="2">
    <source>
        <dbReference type="ARBA" id="ARBA00009813"/>
    </source>
</evidence>
<feature type="signal peptide" evidence="7">
    <location>
        <begin position="1"/>
        <end position="18"/>
    </location>
</feature>
<evidence type="ECO:0000313" key="11">
    <source>
        <dbReference type="Proteomes" id="UP001225042"/>
    </source>
</evidence>
<evidence type="ECO:0000259" key="9">
    <source>
        <dbReference type="Pfam" id="PF13098"/>
    </source>
</evidence>
<organism evidence="10 11">
    <name type="scientific">Enterobacter soli</name>
    <dbReference type="NCBI Taxonomy" id="885040"/>
    <lineage>
        <taxon>Bacteria</taxon>
        <taxon>Pseudomonadati</taxon>
        <taxon>Pseudomonadota</taxon>
        <taxon>Gammaproteobacteria</taxon>
        <taxon>Enterobacterales</taxon>
        <taxon>Enterobacteriaceae</taxon>
        <taxon>Enterobacter</taxon>
    </lineage>
</organism>
<evidence type="ECO:0000259" key="8">
    <source>
        <dbReference type="Pfam" id="PF10411"/>
    </source>
</evidence>
<dbReference type="InterPro" id="IPR012336">
    <property type="entry name" value="Thioredoxin-like_fold"/>
</dbReference>
<dbReference type="SUPFAM" id="SSF52833">
    <property type="entry name" value="Thioredoxin-like"/>
    <property type="match status" value="1"/>
</dbReference>
<dbReference type="RefSeq" id="WP_306683741.1">
    <property type="nucleotide sequence ID" value="NZ_JAVDKR010000006.1"/>
</dbReference>
<gene>
    <name evidence="10" type="primary">dsbG</name>
    <name evidence="10" type="ORF">RBJ67_08475</name>
</gene>
<evidence type="ECO:0000256" key="7">
    <source>
        <dbReference type="RuleBase" id="RU364038"/>
    </source>
</evidence>
<dbReference type="AlphaFoldDB" id="A0AAW8H941"/>
<reference evidence="10 11" key="1">
    <citation type="submission" date="2023-08" db="EMBL/GenBank/DDBJ databases">
        <authorList>
            <person name="Dale J."/>
        </authorList>
    </citation>
    <scope>NUCLEOTIDE SEQUENCE [LARGE SCALE GENOMIC DNA]</scope>
    <source>
        <strain evidence="10 11">2023EL-00788</strain>
    </source>
</reference>
<feature type="chain" id="PRO_5043090429" description="Thiol:disulfide interchange protein" evidence="7">
    <location>
        <begin position="19"/>
        <end position="253"/>
    </location>
</feature>
<dbReference type="Pfam" id="PF13098">
    <property type="entry name" value="Thioredoxin_2"/>
    <property type="match status" value="1"/>
</dbReference>
<dbReference type="InterPro" id="IPR036249">
    <property type="entry name" value="Thioredoxin-like_sf"/>
</dbReference>
<comment type="similarity">
    <text evidence="2 7">Belongs to the thioredoxin family. DsbC subfamily.</text>
</comment>
<evidence type="ECO:0000256" key="4">
    <source>
        <dbReference type="ARBA" id="ARBA00022764"/>
    </source>
</evidence>
<evidence type="ECO:0000313" key="10">
    <source>
        <dbReference type="EMBL" id="MDQ2256181.1"/>
    </source>
</evidence>
<keyword evidence="4 7" id="KW-0574">Periplasm</keyword>
<evidence type="ECO:0000256" key="1">
    <source>
        <dbReference type="ARBA" id="ARBA00004418"/>
    </source>
</evidence>
<feature type="domain" description="Disulphide bond isomerase DsbC/G N-terminal" evidence="8">
    <location>
        <begin position="18"/>
        <end position="85"/>
    </location>
</feature>
<dbReference type="InterPro" id="IPR051470">
    <property type="entry name" value="Thiol:disulfide_interchange"/>
</dbReference>
<dbReference type="Gene3D" id="3.40.30.10">
    <property type="entry name" value="Glutaredoxin"/>
    <property type="match status" value="1"/>
</dbReference>
<keyword evidence="6 7" id="KW-0676">Redox-active center</keyword>
<dbReference type="InterPro" id="IPR009094">
    <property type="entry name" value="DiS-bond_isomerase_DsbC/G_N_sf"/>
</dbReference>
<dbReference type="Gene3D" id="3.10.450.70">
    <property type="entry name" value="Disulphide bond isomerase, DsbC/G, N-terminal"/>
    <property type="match status" value="1"/>
</dbReference>
<feature type="domain" description="Thioredoxin-like fold" evidence="9">
    <location>
        <begin position="118"/>
        <end position="247"/>
    </location>
</feature>
<dbReference type="GO" id="GO:0042597">
    <property type="term" value="C:periplasmic space"/>
    <property type="evidence" value="ECO:0007669"/>
    <property type="project" value="UniProtKB-SubCell"/>
</dbReference>
<dbReference type="Proteomes" id="UP001225042">
    <property type="component" value="Unassembled WGS sequence"/>
</dbReference>
<dbReference type="InterPro" id="IPR018950">
    <property type="entry name" value="DiS-bond_isomerase_DsbC/G_N"/>
</dbReference>
<dbReference type="NCBIfam" id="NF008657">
    <property type="entry name" value="PRK11657.1"/>
    <property type="match status" value="1"/>
</dbReference>
<dbReference type="PANTHER" id="PTHR35272:SF4">
    <property type="entry name" value="THIOL:DISULFIDE INTERCHANGE PROTEIN DSBG"/>
    <property type="match status" value="1"/>
</dbReference>
<dbReference type="SUPFAM" id="SSF54423">
    <property type="entry name" value="DsbC/DsbG N-terminal domain-like"/>
    <property type="match status" value="1"/>
</dbReference>
<comment type="function">
    <text evidence="7">Required for disulfide bond formation in some periplasmic proteins. Acts by transferring its disulfide bond to other proteins and is reduced in the process.</text>
</comment>
<evidence type="ECO:0000256" key="6">
    <source>
        <dbReference type="ARBA" id="ARBA00023284"/>
    </source>
</evidence>
<comment type="caution">
    <text evidence="10">The sequence shown here is derived from an EMBL/GenBank/DDBJ whole genome shotgun (WGS) entry which is preliminary data.</text>
</comment>
<dbReference type="GO" id="GO:0016491">
    <property type="term" value="F:oxidoreductase activity"/>
    <property type="evidence" value="ECO:0007669"/>
    <property type="project" value="UniProtKB-KW"/>
</dbReference>
<comment type="subcellular location">
    <subcellularLocation>
        <location evidence="1 7">Periplasm</location>
    </subcellularLocation>
</comment>
<evidence type="ECO:0000256" key="3">
    <source>
        <dbReference type="ARBA" id="ARBA00022729"/>
    </source>
</evidence>
<protein>
    <recommendedName>
        <fullName evidence="7">Thiol:disulfide interchange protein</fullName>
    </recommendedName>
</protein>
<dbReference type="InterPro" id="IPR033954">
    <property type="entry name" value="DiS-bond_Isoase_DsbC/G"/>
</dbReference>
<name>A0AAW8H941_9ENTR</name>
<evidence type="ECO:0000256" key="5">
    <source>
        <dbReference type="ARBA" id="ARBA00023157"/>
    </source>
</evidence>
<keyword evidence="11" id="KW-1185">Reference proteome</keyword>